<proteinExistence type="predicted"/>
<name>A0A0A9H338_ARUDO</name>
<organism evidence="1">
    <name type="scientific">Arundo donax</name>
    <name type="common">Giant reed</name>
    <name type="synonym">Donax arundinaceus</name>
    <dbReference type="NCBI Taxonomy" id="35708"/>
    <lineage>
        <taxon>Eukaryota</taxon>
        <taxon>Viridiplantae</taxon>
        <taxon>Streptophyta</taxon>
        <taxon>Embryophyta</taxon>
        <taxon>Tracheophyta</taxon>
        <taxon>Spermatophyta</taxon>
        <taxon>Magnoliopsida</taxon>
        <taxon>Liliopsida</taxon>
        <taxon>Poales</taxon>
        <taxon>Poaceae</taxon>
        <taxon>PACMAD clade</taxon>
        <taxon>Arundinoideae</taxon>
        <taxon>Arundineae</taxon>
        <taxon>Arundo</taxon>
    </lineage>
</organism>
<reference evidence="1" key="2">
    <citation type="journal article" date="2015" name="Data Brief">
        <title>Shoot transcriptome of the giant reed, Arundo donax.</title>
        <authorList>
            <person name="Barrero R.A."/>
            <person name="Guerrero F.D."/>
            <person name="Moolhuijzen P."/>
            <person name="Goolsby J.A."/>
            <person name="Tidwell J."/>
            <person name="Bellgard S.E."/>
            <person name="Bellgard M.I."/>
        </authorList>
    </citation>
    <scope>NUCLEOTIDE SEQUENCE</scope>
    <source>
        <tissue evidence="1">Shoot tissue taken approximately 20 cm above the soil surface</tissue>
    </source>
</reference>
<evidence type="ECO:0000313" key="1">
    <source>
        <dbReference type="EMBL" id="JAE31600.1"/>
    </source>
</evidence>
<sequence>MRSPGVACRMVTSSVVVWIQRYPSLIRCECSFLDSADHWPCTGQATCTSSRAFWQDGTGGPSPYSCHNCRCTVSLC</sequence>
<protein>
    <submittedName>
        <fullName evidence="1">Uncharacterized protein</fullName>
    </submittedName>
</protein>
<dbReference type="AlphaFoldDB" id="A0A0A9H338"/>
<accession>A0A0A9H338</accession>
<reference evidence="1" key="1">
    <citation type="submission" date="2014-09" db="EMBL/GenBank/DDBJ databases">
        <authorList>
            <person name="Magalhaes I.L.F."/>
            <person name="Oliveira U."/>
            <person name="Santos F.R."/>
            <person name="Vidigal T.H.D.A."/>
            <person name="Brescovit A.D."/>
            <person name="Santos A.J."/>
        </authorList>
    </citation>
    <scope>NUCLEOTIDE SEQUENCE</scope>
    <source>
        <tissue evidence="1">Shoot tissue taken approximately 20 cm above the soil surface</tissue>
    </source>
</reference>
<dbReference type="EMBL" id="GBRH01166296">
    <property type="protein sequence ID" value="JAE31600.1"/>
    <property type="molecule type" value="Transcribed_RNA"/>
</dbReference>